<accession>A0A512DRX5</accession>
<name>A0A512DRX5_9PROT</name>
<evidence type="ECO:0000313" key="2">
    <source>
        <dbReference type="Proteomes" id="UP000321523"/>
    </source>
</evidence>
<dbReference type="Proteomes" id="UP000321523">
    <property type="component" value="Unassembled WGS sequence"/>
</dbReference>
<proteinExistence type="predicted"/>
<organism evidence="1 2">
    <name type="scientific">Skermanella aerolata</name>
    <dbReference type="NCBI Taxonomy" id="393310"/>
    <lineage>
        <taxon>Bacteria</taxon>
        <taxon>Pseudomonadati</taxon>
        <taxon>Pseudomonadota</taxon>
        <taxon>Alphaproteobacteria</taxon>
        <taxon>Rhodospirillales</taxon>
        <taxon>Azospirillaceae</taxon>
        <taxon>Skermanella</taxon>
    </lineage>
</organism>
<gene>
    <name evidence="1" type="ORF">SAE02_33330</name>
</gene>
<protein>
    <submittedName>
        <fullName evidence="1">Uncharacterized protein</fullName>
    </submittedName>
</protein>
<sequence>MALDFPTGGIRRFWVLGTALLLGGCAAAPQPALYGAPPIGMPESIEVMFTTDPITGKSEGPFDPVSGRRVETHIGDDGILRVVIDPVTGIPKLQPDKPKEPPARP</sequence>
<dbReference type="RefSeq" id="WP_044432632.1">
    <property type="nucleotide sequence ID" value="NZ_BJYZ01000014.1"/>
</dbReference>
<dbReference type="EMBL" id="BJYZ01000014">
    <property type="protein sequence ID" value="GEO39185.1"/>
    <property type="molecule type" value="Genomic_DNA"/>
</dbReference>
<evidence type="ECO:0000313" key="1">
    <source>
        <dbReference type="EMBL" id="GEO39185.1"/>
    </source>
</evidence>
<keyword evidence="2" id="KW-1185">Reference proteome</keyword>
<dbReference type="AlphaFoldDB" id="A0A512DRX5"/>
<dbReference type="OrthoDB" id="9924936at2"/>
<reference evidence="1 2" key="1">
    <citation type="submission" date="2019-07" db="EMBL/GenBank/DDBJ databases">
        <title>Whole genome shotgun sequence of Skermanella aerolata NBRC 106429.</title>
        <authorList>
            <person name="Hosoyama A."/>
            <person name="Uohara A."/>
            <person name="Ohji S."/>
            <person name="Ichikawa N."/>
        </authorList>
    </citation>
    <scope>NUCLEOTIDE SEQUENCE [LARGE SCALE GENOMIC DNA]</scope>
    <source>
        <strain evidence="1 2">NBRC 106429</strain>
    </source>
</reference>
<comment type="caution">
    <text evidence="1">The sequence shown here is derived from an EMBL/GenBank/DDBJ whole genome shotgun (WGS) entry which is preliminary data.</text>
</comment>